<dbReference type="OrthoDB" id="6229420at2759"/>
<dbReference type="AlphaFoldDB" id="A0A8T1RXV7"/>
<dbReference type="Pfam" id="PF05478">
    <property type="entry name" value="Prominin"/>
    <property type="match status" value="1"/>
</dbReference>
<feature type="non-terminal residue" evidence="9">
    <location>
        <position position="1"/>
    </location>
</feature>
<protein>
    <submittedName>
        <fullName evidence="9">Prominin 1a</fullName>
    </submittedName>
</protein>
<evidence type="ECO:0000256" key="2">
    <source>
        <dbReference type="ARBA" id="ARBA00006058"/>
    </source>
</evidence>
<dbReference type="GO" id="GO:0071914">
    <property type="term" value="C:prominosome"/>
    <property type="evidence" value="ECO:0007669"/>
    <property type="project" value="TreeGrafter"/>
</dbReference>
<dbReference type="GO" id="GO:0009986">
    <property type="term" value="C:cell surface"/>
    <property type="evidence" value="ECO:0007669"/>
    <property type="project" value="TreeGrafter"/>
</dbReference>
<evidence type="ECO:0000256" key="1">
    <source>
        <dbReference type="ARBA" id="ARBA00004475"/>
    </source>
</evidence>
<dbReference type="InterPro" id="IPR008795">
    <property type="entry name" value="Prominin"/>
</dbReference>
<sequence length="668" mass="73052">GNVCAFISNNRVSRAVNGSFGALNSTLDNLGTFVRSIPQQVDFIIATSDVPVSRANSSLQDIGPILGGRIISEVGDEAYGALGSAMSLLEVTDQVERELRAVNQSGQHLQQLQGELTQNLSRLQERINRTLQSCGPSCSQVSVSGLAPEADFSMVPDVSSQLELLSNLTSANLSAVLQQANETLNKTPTRVKEQAEKVVADARRQLAEVRRKIGGVRSEIPVLDTLGNVTTTLDDVGRQASDYEPQVAAYDGYRWIVGICLCCLVLLIVLCYLLGLALGALGLKPPVPPNERGCLSNSGGDFFMAGVGFSFLFSWLLMLLVLVTFLLGGNAYTLVCQPWYSRQLLQFLETSDLTASFNLSKMLGLPGGTVTLSGVYNNCQHDKSLWDTLQLGQAVPLDELLDISQYTGEITAAFDQLNVSLDPVTFLSPSQKQLLRDVGASGLQPNFTGALQQLERNVTQRDLPVLAEQLEALANATDNVTRKQELQEEASDLRQINGQIGSRFLPETQALKRSIQSLQETIPQVPARINDTLRQIEDAQTFLDSRAAEIIKNESRAFLNTLLGYFESYVTWAKSKLTGEVGRCGPVAKTMDVAVTVACSYVVDSLNGFWFSLGWCTMFLLPGLILAVRLAKFYRRMKIVDIYDSDREALEMSPSATLFKIPRVETRQ</sequence>
<evidence type="ECO:0000313" key="10">
    <source>
        <dbReference type="Proteomes" id="UP000765507"/>
    </source>
</evidence>
<accession>A0A8T1RXV7</accession>
<proteinExistence type="inferred from homology"/>
<dbReference type="GO" id="GO:0005929">
    <property type="term" value="C:cilium"/>
    <property type="evidence" value="ECO:0007669"/>
    <property type="project" value="TreeGrafter"/>
</dbReference>
<reference evidence="9 10" key="1">
    <citation type="journal article" date="2020" name="G3 (Bethesda)">
        <title>Draft Genome of the Common Snapping Turtle, Chelydra serpentina, a Model for Phenotypic Plasticity in Reptiles.</title>
        <authorList>
            <person name="Das D."/>
            <person name="Singh S.K."/>
            <person name="Bierstedt J."/>
            <person name="Erickson A."/>
            <person name="Galli G.L.J."/>
            <person name="Crossley D.A. 2nd"/>
            <person name="Rhen T."/>
        </authorList>
    </citation>
    <scope>NUCLEOTIDE SEQUENCE [LARGE SCALE GENOMIC DNA]</scope>
    <source>
        <strain evidence="9">KW</strain>
    </source>
</reference>
<dbReference type="PANTHER" id="PTHR22730">
    <property type="entry name" value="PROMININ PROM PROTEIN"/>
    <property type="match status" value="1"/>
</dbReference>
<comment type="similarity">
    <text evidence="2">Belongs to the prominin family.</text>
</comment>
<organism evidence="9 10">
    <name type="scientific">Chelydra serpentina</name>
    <name type="common">Snapping turtle</name>
    <name type="synonym">Testudo serpentina</name>
    <dbReference type="NCBI Taxonomy" id="8475"/>
    <lineage>
        <taxon>Eukaryota</taxon>
        <taxon>Metazoa</taxon>
        <taxon>Chordata</taxon>
        <taxon>Craniata</taxon>
        <taxon>Vertebrata</taxon>
        <taxon>Euteleostomi</taxon>
        <taxon>Archelosauria</taxon>
        <taxon>Testudinata</taxon>
        <taxon>Testudines</taxon>
        <taxon>Cryptodira</taxon>
        <taxon>Durocryptodira</taxon>
        <taxon>Americhelydia</taxon>
        <taxon>Chelydroidea</taxon>
        <taxon>Chelydridae</taxon>
        <taxon>Chelydra</taxon>
    </lineage>
</organism>
<dbReference type="GO" id="GO:0031528">
    <property type="term" value="C:microvillus membrane"/>
    <property type="evidence" value="ECO:0007669"/>
    <property type="project" value="UniProtKB-SubCell"/>
</dbReference>
<evidence type="ECO:0000256" key="4">
    <source>
        <dbReference type="ARBA" id="ARBA00022989"/>
    </source>
</evidence>
<feature type="coiled-coil region" evidence="7">
    <location>
        <begin position="192"/>
        <end position="219"/>
    </location>
</feature>
<keyword evidence="5 8" id="KW-0472">Membrane</keyword>
<comment type="caution">
    <text evidence="9">The sequence shown here is derived from an EMBL/GenBank/DDBJ whole genome shotgun (WGS) entry which is preliminary data.</text>
</comment>
<dbReference type="GO" id="GO:0016324">
    <property type="term" value="C:apical plasma membrane"/>
    <property type="evidence" value="ECO:0007669"/>
    <property type="project" value="TreeGrafter"/>
</dbReference>
<keyword evidence="7" id="KW-0175">Coiled coil</keyword>
<keyword evidence="3 8" id="KW-0812">Transmembrane</keyword>
<name>A0A8T1RXV7_CHESE</name>
<gene>
    <name evidence="9" type="ORF">G0U57_006537</name>
</gene>
<evidence type="ECO:0000313" key="9">
    <source>
        <dbReference type="EMBL" id="KAG6921609.1"/>
    </source>
</evidence>
<comment type="subcellular location">
    <subcellularLocation>
        <location evidence="1">Cell projection</location>
        <location evidence="1">Microvillus membrane</location>
        <topology evidence="1">Multi-pass membrane protein</topology>
    </subcellularLocation>
</comment>
<dbReference type="PANTHER" id="PTHR22730:SF4">
    <property type="entry name" value="PROMININ-1-A-LIKE"/>
    <property type="match status" value="1"/>
</dbReference>
<keyword evidence="10" id="KW-1185">Reference proteome</keyword>
<keyword evidence="6" id="KW-0325">Glycoprotein</keyword>
<evidence type="ECO:0000256" key="5">
    <source>
        <dbReference type="ARBA" id="ARBA00023136"/>
    </source>
</evidence>
<evidence type="ECO:0000256" key="7">
    <source>
        <dbReference type="SAM" id="Coils"/>
    </source>
</evidence>
<evidence type="ECO:0000256" key="6">
    <source>
        <dbReference type="ARBA" id="ARBA00023180"/>
    </source>
</evidence>
<keyword evidence="4 8" id="KW-1133">Transmembrane helix</keyword>
<dbReference type="GO" id="GO:0015485">
    <property type="term" value="F:cholesterol binding"/>
    <property type="evidence" value="ECO:0007669"/>
    <property type="project" value="TreeGrafter"/>
</dbReference>
<dbReference type="EMBL" id="JAHGAV010001900">
    <property type="protein sequence ID" value="KAG6921609.1"/>
    <property type="molecule type" value="Genomic_DNA"/>
</dbReference>
<feature type="transmembrane region" description="Helical" evidence="8">
    <location>
        <begin position="302"/>
        <end position="327"/>
    </location>
</feature>
<feature type="transmembrane region" description="Helical" evidence="8">
    <location>
        <begin position="255"/>
        <end position="281"/>
    </location>
</feature>
<evidence type="ECO:0000256" key="8">
    <source>
        <dbReference type="SAM" id="Phobius"/>
    </source>
</evidence>
<dbReference type="Proteomes" id="UP000765507">
    <property type="component" value="Unassembled WGS sequence"/>
</dbReference>
<feature type="transmembrane region" description="Helical" evidence="8">
    <location>
        <begin position="609"/>
        <end position="628"/>
    </location>
</feature>
<evidence type="ECO:0000256" key="3">
    <source>
        <dbReference type="ARBA" id="ARBA00022692"/>
    </source>
</evidence>